<name>A0A150P509_SORCE</name>
<keyword evidence="5 9" id="KW-0547">Nucleotide-binding</keyword>
<gene>
    <name evidence="9" type="primary">gmk</name>
    <name evidence="11" type="ORF">BE08_21480</name>
</gene>
<dbReference type="HAMAP" id="MF_00328">
    <property type="entry name" value="Guanylate_kinase"/>
    <property type="match status" value="1"/>
</dbReference>
<dbReference type="PROSITE" id="PS50052">
    <property type="entry name" value="GUANYLATE_KINASE_2"/>
    <property type="match status" value="1"/>
</dbReference>
<comment type="function">
    <text evidence="9">Essential for recycling GMP and indirectly, cGMP.</text>
</comment>
<evidence type="ECO:0000256" key="9">
    <source>
        <dbReference type="HAMAP-Rule" id="MF_00328"/>
    </source>
</evidence>
<dbReference type="GO" id="GO:0005829">
    <property type="term" value="C:cytosol"/>
    <property type="evidence" value="ECO:0007669"/>
    <property type="project" value="TreeGrafter"/>
</dbReference>
<reference evidence="11 12" key="1">
    <citation type="submission" date="2014-02" db="EMBL/GenBank/DDBJ databases">
        <title>The small core and large imbalanced accessory genome model reveals a collaborative survival strategy of Sorangium cellulosum strains in nature.</title>
        <authorList>
            <person name="Han K."/>
            <person name="Peng R."/>
            <person name="Blom J."/>
            <person name="Li Y.-Z."/>
        </authorList>
    </citation>
    <scope>NUCLEOTIDE SEQUENCE [LARGE SCALE GENOMIC DNA]</scope>
    <source>
        <strain evidence="11 12">So0157-25</strain>
    </source>
</reference>
<comment type="subcellular location">
    <subcellularLocation>
        <location evidence="9">Cytoplasm</location>
    </subcellularLocation>
</comment>
<evidence type="ECO:0000256" key="7">
    <source>
        <dbReference type="ARBA" id="ARBA00022840"/>
    </source>
</evidence>
<dbReference type="PANTHER" id="PTHR23117">
    <property type="entry name" value="GUANYLATE KINASE-RELATED"/>
    <property type="match status" value="1"/>
</dbReference>
<evidence type="ECO:0000256" key="8">
    <source>
        <dbReference type="ARBA" id="ARBA00030128"/>
    </source>
</evidence>
<dbReference type="CDD" id="cd00071">
    <property type="entry name" value="GMPK"/>
    <property type="match status" value="1"/>
</dbReference>
<dbReference type="PROSITE" id="PS00856">
    <property type="entry name" value="GUANYLATE_KINASE_1"/>
    <property type="match status" value="1"/>
</dbReference>
<evidence type="ECO:0000256" key="1">
    <source>
        <dbReference type="ARBA" id="ARBA00005790"/>
    </source>
</evidence>
<accession>A0A150P509</accession>
<evidence type="ECO:0000256" key="3">
    <source>
        <dbReference type="ARBA" id="ARBA00016296"/>
    </source>
</evidence>
<dbReference type="EMBL" id="JELY01003105">
    <property type="protein sequence ID" value="KYF50706.1"/>
    <property type="molecule type" value="Genomic_DNA"/>
</dbReference>
<dbReference type="Proteomes" id="UP000075420">
    <property type="component" value="Unassembled WGS sequence"/>
</dbReference>
<dbReference type="FunFam" id="3.30.63.10:FF:000002">
    <property type="entry name" value="Guanylate kinase 1"/>
    <property type="match status" value="1"/>
</dbReference>
<dbReference type="SUPFAM" id="SSF52540">
    <property type="entry name" value="P-loop containing nucleoside triphosphate hydrolases"/>
    <property type="match status" value="1"/>
</dbReference>
<evidence type="ECO:0000313" key="11">
    <source>
        <dbReference type="EMBL" id="KYF50706.1"/>
    </source>
</evidence>
<comment type="catalytic activity">
    <reaction evidence="9">
        <text>GMP + ATP = GDP + ADP</text>
        <dbReference type="Rhea" id="RHEA:20780"/>
        <dbReference type="ChEBI" id="CHEBI:30616"/>
        <dbReference type="ChEBI" id="CHEBI:58115"/>
        <dbReference type="ChEBI" id="CHEBI:58189"/>
        <dbReference type="ChEBI" id="CHEBI:456216"/>
        <dbReference type="EC" id="2.7.4.8"/>
    </reaction>
</comment>
<organism evidence="11 12">
    <name type="scientific">Sorangium cellulosum</name>
    <name type="common">Polyangium cellulosum</name>
    <dbReference type="NCBI Taxonomy" id="56"/>
    <lineage>
        <taxon>Bacteria</taxon>
        <taxon>Pseudomonadati</taxon>
        <taxon>Myxococcota</taxon>
        <taxon>Polyangia</taxon>
        <taxon>Polyangiales</taxon>
        <taxon>Polyangiaceae</taxon>
        <taxon>Sorangium</taxon>
    </lineage>
</organism>
<comment type="similarity">
    <text evidence="1 9">Belongs to the guanylate kinase family.</text>
</comment>
<feature type="domain" description="Guanylate kinase-like" evidence="10">
    <location>
        <begin position="10"/>
        <end position="188"/>
    </location>
</feature>
<dbReference type="InterPro" id="IPR020590">
    <property type="entry name" value="Guanylate_kinase_CS"/>
</dbReference>
<dbReference type="GO" id="GO:0005524">
    <property type="term" value="F:ATP binding"/>
    <property type="evidence" value="ECO:0007669"/>
    <property type="project" value="UniProtKB-UniRule"/>
</dbReference>
<keyword evidence="4 9" id="KW-0808">Transferase</keyword>
<dbReference type="PANTHER" id="PTHR23117:SF13">
    <property type="entry name" value="GUANYLATE KINASE"/>
    <property type="match status" value="1"/>
</dbReference>
<keyword evidence="9" id="KW-0963">Cytoplasm</keyword>
<feature type="binding site" evidence="9">
    <location>
        <begin position="17"/>
        <end position="24"/>
    </location>
    <ligand>
        <name>ATP</name>
        <dbReference type="ChEBI" id="CHEBI:30616"/>
    </ligand>
</feature>
<evidence type="ECO:0000256" key="5">
    <source>
        <dbReference type="ARBA" id="ARBA00022741"/>
    </source>
</evidence>
<dbReference type="GO" id="GO:0004385">
    <property type="term" value="F:GMP kinase activity"/>
    <property type="evidence" value="ECO:0007669"/>
    <property type="project" value="UniProtKB-UniRule"/>
</dbReference>
<protein>
    <recommendedName>
        <fullName evidence="3 9">Guanylate kinase</fullName>
        <ecNumber evidence="2 9">2.7.4.8</ecNumber>
    </recommendedName>
    <alternativeName>
        <fullName evidence="8 9">GMP kinase</fullName>
    </alternativeName>
</protein>
<evidence type="ECO:0000256" key="6">
    <source>
        <dbReference type="ARBA" id="ARBA00022777"/>
    </source>
</evidence>
<dbReference type="InterPro" id="IPR027417">
    <property type="entry name" value="P-loop_NTPase"/>
</dbReference>
<dbReference type="Pfam" id="PF00625">
    <property type="entry name" value="Guanylate_kin"/>
    <property type="match status" value="1"/>
</dbReference>
<evidence type="ECO:0000259" key="10">
    <source>
        <dbReference type="PROSITE" id="PS50052"/>
    </source>
</evidence>
<evidence type="ECO:0000256" key="2">
    <source>
        <dbReference type="ARBA" id="ARBA00012961"/>
    </source>
</evidence>
<dbReference type="NCBIfam" id="TIGR03263">
    <property type="entry name" value="guanyl_kin"/>
    <property type="match status" value="1"/>
</dbReference>
<dbReference type="InterPro" id="IPR008145">
    <property type="entry name" value="GK/Ca_channel_bsu"/>
</dbReference>
<keyword evidence="7 9" id="KW-0067">ATP-binding</keyword>
<dbReference type="Gene3D" id="3.30.63.10">
    <property type="entry name" value="Guanylate Kinase phosphate binding domain"/>
    <property type="match status" value="1"/>
</dbReference>
<comment type="caution">
    <text evidence="11">The sequence shown here is derived from an EMBL/GenBank/DDBJ whole genome shotgun (WGS) entry which is preliminary data.</text>
</comment>
<evidence type="ECO:0000256" key="4">
    <source>
        <dbReference type="ARBA" id="ARBA00022679"/>
    </source>
</evidence>
<dbReference type="EC" id="2.7.4.8" evidence="2 9"/>
<evidence type="ECO:0000313" key="12">
    <source>
        <dbReference type="Proteomes" id="UP000075420"/>
    </source>
</evidence>
<dbReference type="Gene3D" id="3.40.50.300">
    <property type="entry name" value="P-loop containing nucleotide triphosphate hydrolases"/>
    <property type="match status" value="1"/>
</dbReference>
<proteinExistence type="inferred from homology"/>
<dbReference type="InterPro" id="IPR017665">
    <property type="entry name" value="Guanylate_kinase"/>
</dbReference>
<dbReference type="AlphaFoldDB" id="A0A150P509"/>
<dbReference type="SMART" id="SM00072">
    <property type="entry name" value="GuKc"/>
    <property type="match status" value="1"/>
</dbReference>
<sequence length="212" mass="24508">MSTEAFSDDFLLLIVSSPSGAGKTTLCGRLRSEFPDLRFSVSHTTRRPRPNEVDGREYHFVDPSTFEQMIRIGAFAEWARVHDHLYGTSLKEIEIARATARGVLFDIDHQGARQIKASLPEAVAVFILPPSLAELERRLRGRGTEDEPTTLRRLRNAKGEIEHYGFFDYVIVNDEINRAYEQLRSLVFAERCRRQRRALLCERLLAERRFER</sequence>
<dbReference type="InterPro" id="IPR008144">
    <property type="entry name" value="Guanylate_kin-like_dom"/>
</dbReference>
<keyword evidence="6 9" id="KW-0418">Kinase</keyword>